<dbReference type="AlphaFoldDB" id="A0ABD6BHY1"/>
<keyword evidence="3" id="KW-1185">Reference proteome</keyword>
<sequence length="42" mass="4286">AFAHTGDPLASDPLCPFVPEGYDGPLPWDDADSATHGVSSGD</sequence>
<organism evidence="2 3">
    <name type="scientific">Haloarchaeobius amylolyticus</name>
    <dbReference type="NCBI Taxonomy" id="1198296"/>
    <lineage>
        <taxon>Archaea</taxon>
        <taxon>Methanobacteriati</taxon>
        <taxon>Methanobacteriota</taxon>
        <taxon>Stenosarchaea group</taxon>
        <taxon>Halobacteria</taxon>
        <taxon>Halobacteriales</taxon>
        <taxon>Halorubellaceae</taxon>
        <taxon>Haloarchaeobius</taxon>
    </lineage>
</organism>
<evidence type="ECO:0000313" key="3">
    <source>
        <dbReference type="Proteomes" id="UP001597076"/>
    </source>
</evidence>
<gene>
    <name evidence="2" type="ORF">ACFR99_14160</name>
</gene>
<comment type="caution">
    <text evidence="2">The sequence shown here is derived from an EMBL/GenBank/DDBJ whole genome shotgun (WGS) entry which is preliminary data.</text>
</comment>
<dbReference type="Proteomes" id="UP001597076">
    <property type="component" value="Unassembled WGS sequence"/>
</dbReference>
<feature type="region of interest" description="Disordered" evidence="1">
    <location>
        <begin position="1"/>
        <end position="42"/>
    </location>
</feature>
<accession>A0ABD6BHY1</accession>
<reference evidence="2 3" key="1">
    <citation type="journal article" date="2019" name="Int. J. Syst. Evol. Microbiol.">
        <title>The Global Catalogue of Microorganisms (GCM) 10K type strain sequencing project: providing services to taxonomists for standard genome sequencing and annotation.</title>
        <authorList>
            <consortium name="The Broad Institute Genomics Platform"/>
            <consortium name="The Broad Institute Genome Sequencing Center for Infectious Disease"/>
            <person name="Wu L."/>
            <person name="Ma J."/>
        </authorList>
    </citation>
    <scope>NUCLEOTIDE SEQUENCE [LARGE SCALE GENOMIC DNA]</scope>
    <source>
        <strain evidence="2 3">CGMCC 1.12230</strain>
    </source>
</reference>
<evidence type="ECO:0000256" key="1">
    <source>
        <dbReference type="SAM" id="MobiDB-lite"/>
    </source>
</evidence>
<evidence type="ECO:0000313" key="2">
    <source>
        <dbReference type="EMBL" id="MFD1564682.1"/>
    </source>
</evidence>
<name>A0ABD6BHY1_9EURY</name>
<proteinExistence type="predicted"/>
<dbReference type="EMBL" id="JBHUDI010000009">
    <property type="protein sequence ID" value="MFD1564682.1"/>
    <property type="molecule type" value="Genomic_DNA"/>
</dbReference>
<feature type="non-terminal residue" evidence="2">
    <location>
        <position position="1"/>
    </location>
</feature>
<protein>
    <submittedName>
        <fullName evidence="2">Radical SAM/SPASM domain-containing protein</fullName>
    </submittedName>
</protein>